<keyword evidence="8" id="KW-1185">Reference proteome</keyword>
<protein>
    <recommendedName>
        <fullName evidence="6">ABC-2 type transporter transmembrane domain-containing protein</fullName>
    </recommendedName>
</protein>
<evidence type="ECO:0000313" key="8">
    <source>
        <dbReference type="Proteomes" id="UP000245119"/>
    </source>
</evidence>
<dbReference type="STRING" id="400727.A0A2T7PY58"/>
<evidence type="ECO:0000256" key="5">
    <source>
        <dbReference type="SAM" id="Phobius"/>
    </source>
</evidence>
<evidence type="ECO:0000256" key="4">
    <source>
        <dbReference type="ARBA" id="ARBA00023136"/>
    </source>
</evidence>
<dbReference type="Pfam" id="PF12698">
    <property type="entry name" value="ABC2_membrane_3"/>
    <property type="match status" value="1"/>
</dbReference>
<dbReference type="GO" id="GO:0005319">
    <property type="term" value="F:lipid transporter activity"/>
    <property type="evidence" value="ECO:0007669"/>
    <property type="project" value="TreeGrafter"/>
</dbReference>
<dbReference type="OrthoDB" id="8061355at2759"/>
<comment type="subcellular location">
    <subcellularLocation>
        <location evidence="1">Membrane</location>
        <topology evidence="1">Multi-pass membrane protein</topology>
    </subcellularLocation>
</comment>
<dbReference type="GO" id="GO:0140359">
    <property type="term" value="F:ABC-type transporter activity"/>
    <property type="evidence" value="ECO:0007669"/>
    <property type="project" value="InterPro"/>
</dbReference>
<accession>A0A2T7PY58</accession>
<dbReference type="AlphaFoldDB" id="A0A2T7PY58"/>
<dbReference type="PANTHER" id="PTHR19229">
    <property type="entry name" value="ATP-BINDING CASSETTE TRANSPORTER SUBFAMILY A ABCA"/>
    <property type="match status" value="1"/>
</dbReference>
<evidence type="ECO:0000259" key="6">
    <source>
        <dbReference type="Pfam" id="PF12698"/>
    </source>
</evidence>
<reference evidence="7 8" key="1">
    <citation type="submission" date="2018-04" db="EMBL/GenBank/DDBJ databases">
        <title>The genome of golden apple snail Pomacea canaliculata provides insight into stress tolerance and invasive adaptation.</title>
        <authorList>
            <person name="Liu C."/>
            <person name="Liu B."/>
            <person name="Ren Y."/>
            <person name="Zhang Y."/>
            <person name="Wang H."/>
            <person name="Li S."/>
            <person name="Jiang F."/>
            <person name="Yin L."/>
            <person name="Zhang G."/>
            <person name="Qian W."/>
            <person name="Fan W."/>
        </authorList>
    </citation>
    <scope>NUCLEOTIDE SEQUENCE [LARGE SCALE GENOMIC DNA]</scope>
    <source>
        <strain evidence="7">SZHN2017</strain>
        <tissue evidence="7">Muscle</tissue>
    </source>
</reference>
<comment type="caution">
    <text evidence="7">The sequence shown here is derived from an EMBL/GenBank/DDBJ whole genome shotgun (WGS) entry which is preliminary data.</text>
</comment>
<feature type="transmembrane region" description="Helical" evidence="5">
    <location>
        <begin position="210"/>
        <end position="233"/>
    </location>
</feature>
<dbReference type="EMBL" id="PZQS01000001">
    <property type="protein sequence ID" value="PVD38361.1"/>
    <property type="molecule type" value="Genomic_DNA"/>
</dbReference>
<feature type="domain" description="ABC-2 type transporter transmembrane" evidence="6">
    <location>
        <begin position="113"/>
        <end position="374"/>
    </location>
</feature>
<feature type="transmembrane region" description="Helical" evidence="5">
    <location>
        <begin position="245"/>
        <end position="270"/>
    </location>
</feature>
<feature type="transmembrane region" description="Helical" evidence="5">
    <location>
        <begin position="163"/>
        <end position="190"/>
    </location>
</feature>
<dbReference type="InterPro" id="IPR013525">
    <property type="entry name" value="ABC2_TM"/>
</dbReference>
<evidence type="ECO:0000256" key="3">
    <source>
        <dbReference type="ARBA" id="ARBA00022989"/>
    </source>
</evidence>
<keyword evidence="4 5" id="KW-0472">Membrane</keyword>
<feature type="transmembrane region" description="Helical" evidence="5">
    <location>
        <begin position="354"/>
        <end position="375"/>
    </location>
</feature>
<dbReference type="Proteomes" id="UP000245119">
    <property type="component" value="Linkage Group LG1"/>
</dbReference>
<dbReference type="GO" id="GO:0016020">
    <property type="term" value="C:membrane"/>
    <property type="evidence" value="ECO:0007669"/>
    <property type="project" value="UniProtKB-SubCell"/>
</dbReference>
<gene>
    <name evidence="7" type="ORF">C0Q70_00975</name>
</gene>
<dbReference type="InterPro" id="IPR026082">
    <property type="entry name" value="ABCA"/>
</dbReference>
<proteinExistence type="predicted"/>
<evidence type="ECO:0000313" key="7">
    <source>
        <dbReference type="EMBL" id="PVD38361.1"/>
    </source>
</evidence>
<evidence type="ECO:0000256" key="2">
    <source>
        <dbReference type="ARBA" id="ARBA00022692"/>
    </source>
</evidence>
<feature type="transmembrane region" description="Helical" evidence="5">
    <location>
        <begin position="315"/>
        <end position="334"/>
    </location>
</feature>
<dbReference type="PANTHER" id="PTHR19229:SF209">
    <property type="entry name" value="ATP-BINDING CASSETTE SUB-FAMILY A MEMBER 5 ISOFORM X1"/>
    <property type="match status" value="1"/>
</dbReference>
<feature type="transmembrane region" description="Helical" evidence="5">
    <location>
        <begin position="276"/>
        <end position="294"/>
    </location>
</feature>
<organism evidence="7 8">
    <name type="scientific">Pomacea canaliculata</name>
    <name type="common">Golden apple snail</name>
    <dbReference type="NCBI Taxonomy" id="400727"/>
    <lineage>
        <taxon>Eukaryota</taxon>
        <taxon>Metazoa</taxon>
        <taxon>Spiralia</taxon>
        <taxon>Lophotrochozoa</taxon>
        <taxon>Mollusca</taxon>
        <taxon>Gastropoda</taxon>
        <taxon>Caenogastropoda</taxon>
        <taxon>Architaenioglossa</taxon>
        <taxon>Ampullarioidea</taxon>
        <taxon>Ampullariidae</taxon>
        <taxon>Pomacea</taxon>
    </lineage>
</organism>
<evidence type="ECO:0000256" key="1">
    <source>
        <dbReference type="ARBA" id="ARBA00004141"/>
    </source>
</evidence>
<keyword evidence="2 5" id="KW-0812">Transmembrane</keyword>
<keyword evidence="3 5" id="KW-1133">Transmembrane helix</keyword>
<sequence length="465" mass="52176">MISPYNKQLLVVAPSHIDVKPVMRIISGKLQNINYTIYPTKELAEEAYEQDRDNVAAGIIFSYLPSEGNGSSVLSYAIRMSCESSPDTGTIFRQALDQGGCRGDDNKQGSGTGDCLVNMYLQNGFVYLQTIIDWALMQNENITVPFMDVNVQLMPKNKYTPDLTYLQTVASIYFVMAYSFFINFLTINLVAEKEKKIREGMFMMGLRNSVFWLSWSAVYFLIILLVTVLVVILASVGKFFQHSNIFLLFVMLMLYGLSIIALAFLLTPFFSKARTAGSIASFSTIVISLLYLAVSQTRTTTPNGYQYAVPPSAQWVMCLLSPIALALAMDQGIFLDIAKGGMNFDTISLGDFPLQAPLIMLVVDIILYFLLAIYLDHVIPGEYGVRYKPWYFLQCSYWFPQKSSLGERTQLVRSGAHDDNEDIVSGPDIEPVTHDMHNKRALRIINITKEFKSKETVTAVKGTLQ</sequence>
<name>A0A2T7PY58_POMCA</name>